<name>A0A381TBM0_9ZZZZ</name>
<accession>A0A381TBM0</accession>
<sequence length="52" mass="5783">ILPIIASAFWYVYGVLHPLADGYPGYIWGLDPMYPGVVVSGILFTILKRSKN</sequence>
<evidence type="ECO:0000256" key="1">
    <source>
        <dbReference type="SAM" id="Phobius"/>
    </source>
</evidence>
<feature type="transmembrane region" description="Helical" evidence="1">
    <location>
        <begin position="26"/>
        <end position="47"/>
    </location>
</feature>
<keyword evidence="1" id="KW-0812">Transmembrane</keyword>
<protein>
    <submittedName>
        <fullName evidence="2">Uncharacterized protein</fullName>
    </submittedName>
</protein>
<keyword evidence="1" id="KW-1133">Transmembrane helix</keyword>
<feature type="non-terminal residue" evidence="2">
    <location>
        <position position="1"/>
    </location>
</feature>
<gene>
    <name evidence="2" type="ORF">METZ01_LOCUS64951</name>
</gene>
<reference evidence="2" key="1">
    <citation type="submission" date="2018-05" db="EMBL/GenBank/DDBJ databases">
        <authorList>
            <person name="Lanie J.A."/>
            <person name="Ng W.-L."/>
            <person name="Kazmierczak K.M."/>
            <person name="Andrzejewski T.M."/>
            <person name="Davidsen T.M."/>
            <person name="Wayne K.J."/>
            <person name="Tettelin H."/>
            <person name="Glass J.I."/>
            <person name="Rusch D."/>
            <person name="Podicherti R."/>
            <person name="Tsui H.-C.T."/>
            <person name="Winkler M.E."/>
        </authorList>
    </citation>
    <scope>NUCLEOTIDE SEQUENCE</scope>
</reference>
<dbReference type="EMBL" id="UINC01004138">
    <property type="protein sequence ID" value="SVA12097.1"/>
    <property type="molecule type" value="Genomic_DNA"/>
</dbReference>
<proteinExistence type="predicted"/>
<keyword evidence="1" id="KW-0472">Membrane</keyword>
<organism evidence="2">
    <name type="scientific">marine metagenome</name>
    <dbReference type="NCBI Taxonomy" id="408172"/>
    <lineage>
        <taxon>unclassified sequences</taxon>
        <taxon>metagenomes</taxon>
        <taxon>ecological metagenomes</taxon>
    </lineage>
</organism>
<dbReference type="AlphaFoldDB" id="A0A381TBM0"/>
<evidence type="ECO:0000313" key="2">
    <source>
        <dbReference type="EMBL" id="SVA12097.1"/>
    </source>
</evidence>